<dbReference type="SMART" id="SM00642">
    <property type="entry name" value="Aamy"/>
    <property type="match status" value="1"/>
</dbReference>
<dbReference type="SUPFAM" id="SSF51011">
    <property type="entry name" value="Glycosyl hydrolase domain"/>
    <property type="match status" value="1"/>
</dbReference>
<sequence length="570" mass="65711">MTSEKPIIYQLLPRLFANPCDHCVPNGTIQQNGSGKMNDITKKALKSIKGLGVTHIWYTGVIEHSNQTDYSRYGIHRDNPHVVKGRAGSPYAIKDYYDIDPDIAVNVNKRIEEFQALVDRTHDAGMKVIIDFVPNHVSRQYISDAKPAGIKDFGVGDDRNRFFSRDNSFYYIPHQLFAPSINLGSGDDAYVEFPAKASGNDCFTAFPSQYDWYETVKLNYGVDYGDHTNHFYPIPRTWHDMHSILRYWCDMGVDGFRCDMAHMVPLEFWQWVIPNIRERYPHVVFIAEIYDVALYRDFIKYGGFNYLYDKVNLYDTLRGIQCHNVSAAQLTHCWQTVEGIGGNMLNFLENHDEQRFGSQQYAGDPSLVIPSLVVSSFISTGPMMIYAGQEIGEQAKDAEGFSGNDGRTTIFDYWSIPTIRRWMNSGNWDSELLTSQEQWLRDKYRTVLTICNQEKAISRGRFFDLMYVNYENRTLNPHRQYTFLRSCDDETLLIAVNFDSNPCNLKINIPLHAFETLGIPQGDCVAVDLLSHDMMRKHLSPDLPFETEIGPYDAVVWKIKHKNVLQRYKK</sequence>
<dbReference type="CDD" id="cd11349">
    <property type="entry name" value="AmyAc_3"/>
    <property type="match status" value="1"/>
</dbReference>
<dbReference type="PANTHER" id="PTHR10357:SF205">
    <property type="entry name" value="O-GLYCOSYL HYDROLASE FAMILY 13"/>
    <property type="match status" value="1"/>
</dbReference>
<dbReference type="GO" id="GO:0009313">
    <property type="term" value="P:oligosaccharide catabolic process"/>
    <property type="evidence" value="ECO:0007669"/>
    <property type="project" value="TreeGrafter"/>
</dbReference>
<dbReference type="STRING" id="1796646.A4V02_00620"/>
<protein>
    <submittedName>
        <fullName evidence="2">Alpha-amylase</fullName>
    </submittedName>
</protein>
<dbReference type="InterPro" id="IPR006047">
    <property type="entry name" value="GH13_cat_dom"/>
</dbReference>
<keyword evidence="3" id="KW-1185">Reference proteome</keyword>
<accession>A0A1Z2XFB2</accession>
<feature type="domain" description="Glycosyl hydrolase family 13 catalytic" evidence="1">
    <location>
        <begin position="10"/>
        <end position="420"/>
    </location>
</feature>
<reference evidence="3" key="1">
    <citation type="submission" date="2016-04" db="EMBL/GenBank/DDBJ databases">
        <title>Complete Genome Sequences of Twelve Strains of a Stable Defined Moderately Diverse Mouse Microbiota 2 (sDMDMm2).</title>
        <authorList>
            <person name="Uchimura Y."/>
            <person name="Wyss M."/>
            <person name="Brugiroux S."/>
            <person name="Limenitakis J.P."/>
            <person name="Stecher B."/>
            <person name="McCoy K.D."/>
            <person name="Macpherson A.J."/>
        </authorList>
    </citation>
    <scope>NUCLEOTIDE SEQUENCE [LARGE SCALE GENOMIC DNA]</scope>
    <source>
        <strain evidence="3">YL27</strain>
    </source>
</reference>
<proteinExistence type="predicted"/>
<dbReference type="EMBL" id="CP015402">
    <property type="protein sequence ID" value="ANU62396.1"/>
    <property type="molecule type" value="Genomic_DNA"/>
</dbReference>
<dbReference type="Pfam" id="PF00128">
    <property type="entry name" value="Alpha-amylase"/>
    <property type="match status" value="1"/>
</dbReference>
<evidence type="ECO:0000313" key="2">
    <source>
        <dbReference type="EMBL" id="ANU62396.1"/>
    </source>
</evidence>
<dbReference type="PANTHER" id="PTHR10357">
    <property type="entry name" value="ALPHA-AMYLASE FAMILY MEMBER"/>
    <property type="match status" value="1"/>
</dbReference>
<dbReference type="GO" id="GO:0004556">
    <property type="term" value="F:alpha-amylase activity"/>
    <property type="evidence" value="ECO:0007669"/>
    <property type="project" value="TreeGrafter"/>
</dbReference>
<dbReference type="RefSeq" id="WP_068959795.1">
    <property type="nucleotide sequence ID" value="NZ_CAJTAP010000010.1"/>
</dbReference>
<dbReference type="GeneID" id="65535338"/>
<dbReference type="Gene3D" id="3.20.20.80">
    <property type="entry name" value="Glycosidases"/>
    <property type="match status" value="2"/>
</dbReference>
<dbReference type="OrthoDB" id="9805159at2"/>
<organism evidence="2 3">
    <name type="scientific">Muribaculum intestinale</name>
    <dbReference type="NCBI Taxonomy" id="1796646"/>
    <lineage>
        <taxon>Bacteria</taxon>
        <taxon>Pseudomonadati</taxon>
        <taxon>Bacteroidota</taxon>
        <taxon>Bacteroidia</taxon>
        <taxon>Bacteroidales</taxon>
        <taxon>Muribaculaceae</taxon>
        <taxon>Muribaculum</taxon>
    </lineage>
</organism>
<dbReference type="SUPFAM" id="SSF51445">
    <property type="entry name" value="(Trans)glycosidases"/>
    <property type="match status" value="1"/>
</dbReference>
<dbReference type="KEGG" id="pary:A4V02_00620"/>
<accession>A0A1B1S6H3</accession>
<dbReference type="Proteomes" id="UP000186351">
    <property type="component" value="Chromosome"/>
</dbReference>
<evidence type="ECO:0000313" key="3">
    <source>
        <dbReference type="Proteomes" id="UP000186351"/>
    </source>
</evidence>
<name>A0A1B1S6H3_9BACT</name>
<evidence type="ECO:0000259" key="1">
    <source>
        <dbReference type="SMART" id="SM00642"/>
    </source>
</evidence>
<gene>
    <name evidence="2" type="ORF">A4V02_00620</name>
</gene>
<dbReference type="AlphaFoldDB" id="A0A1B1S6H3"/>
<dbReference type="InterPro" id="IPR017853">
    <property type="entry name" value="GH"/>
</dbReference>